<dbReference type="InterPro" id="IPR009038">
    <property type="entry name" value="GOLD_dom"/>
</dbReference>
<dbReference type="InParanoid" id="G8ZTT0"/>
<dbReference type="eggNOG" id="KOG1693">
    <property type="taxonomic scope" value="Eukaryota"/>
</dbReference>
<sequence>MNALLLITFVCFFCHVSSSPITFELTKGQKECFYVLTPDVGCSISYYFAVQEGESNDFLINYEIYGPLDAYSPILERFKERLGEWSFYAEHRGEYAFCFYGGQEHNKIVDLDISYQCGHEEDARSQRRKDRKEQRRLRDSHNDPSQISLENSVDKIERQLYLLEQNMQYYENRNRRNHYTVCSTNRRIAWFSVYGILLVIGLGCAQVFVLNWFFRSSRKHAV</sequence>
<dbReference type="AlphaFoldDB" id="G8ZTT0"/>
<dbReference type="PROSITE" id="PS50866">
    <property type="entry name" value="GOLD"/>
    <property type="match status" value="1"/>
</dbReference>
<dbReference type="Pfam" id="PF01105">
    <property type="entry name" value="EMP24_GP25L"/>
    <property type="match status" value="1"/>
</dbReference>
<reference evidence="13 14" key="1">
    <citation type="journal article" date="2011" name="Proc. Natl. Acad. Sci. U.S.A.">
        <title>Evolutionary erosion of yeast sex chromosomes by mating-type switching accidents.</title>
        <authorList>
            <person name="Gordon J.L."/>
            <person name="Armisen D."/>
            <person name="Proux-Wera E."/>
            <person name="Oheigeartaigh S.S."/>
            <person name="Byrne K.P."/>
            <person name="Wolfe K.H."/>
        </authorList>
    </citation>
    <scope>NUCLEOTIDE SEQUENCE [LARGE SCALE GENOMIC DNA]</scope>
    <source>
        <strain evidence="14">ATCC 10662 / CBS 1146 / NBRC 0425 / NCYC 2629 / NRRL Y-866</strain>
    </source>
</reference>
<dbReference type="GO" id="GO:0006888">
    <property type="term" value="P:endoplasmic reticulum to Golgi vesicle-mediated transport"/>
    <property type="evidence" value="ECO:0007669"/>
    <property type="project" value="UniProtKB-ARBA"/>
</dbReference>
<dbReference type="FunCoup" id="G8ZTT0">
    <property type="interactions" value="90"/>
</dbReference>
<evidence type="ECO:0000256" key="5">
    <source>
        <dbReference type="ARBA" id="ARBA00022892"/>
    </source>
</evidence>
<evidence type="ECO:0000256" key="6">
    <source>
        <dbReference type="ARBA" id="ARBA00022989"/>
    </source>
</evidence>
<dbReference type="GO" id="GO:0016020">
    <property type="term" value="C:membrane"/>
    <property type="evidence" value="ECO:0007669"/>
    <property type="project" value="UniProtKB-SubCell"/>
</dbReference>
<evidence type="ECO:0000256" key="7">
    <source>
        <dbReference type="ARBA" id="ARBA00023136"/>
    </source>
</evidence>
<comment type="similarity">
    <text evidence="2 8">Belongs to the EMP24/GP25L family.</text>
</comment>
<evidence type="ECO:0000256" key="2">
    <source>
        <dbReference type="ARBA" id="ARBA00007104"/>
    </source>
</evidence>
<dbReference type="InterPro" id="IPR015720">
    <property type="entry name" value="Emp24-like"/>
</dbReference>
<feature type="signal peptide" evidence="11">
    <location>
        <begin position="1"/>
        <end position="18"/>
    </location>
</feature>
<keyword evidence="5" id="KW-0931">ER-Golgi transport</keyword>
<evidence type="ECO:0000256" key="8">
    <source>
        <dbReference type="RuleBase" id="RU003827"/>
    </source>
</evidence>
<protein>
    <recommendedName>
        <fullName evidence="12">GOLD domain-containing protein</fullName>
    </recommendedName>
</protein>
<gene>
    <name evidence="13" type="primary">TDEL0D04400</name>
    <name evidence="13" type="ORF">TDEL_0D04400</name>
</gene>
<feature type="region of interest" description="Disordered" evidence="9">
    <location>
        <begin position="122"/>
        <end position="148"/>
    </location>
</feature>
<feature type="chain" id="PRO_5003519293" description="GOLD domain-containing protein" evidence="11">
    <location>
        <begin position="19"/>
        <end position="222"/>
    </location>
</feature>
<dbReference type="STRING" id="1076872.G8ZTT0"/>
<evidence type="ECO:0000256" key="3">
    <source>
        <dbReference type="ARBA" id="ARBA00022692"/>
    </source>
</evidence>
<keyword evidence="3 8" id="KW-0812">Transmembrane</keyword>
<evidence type="ECO:0000256" key="1">
    <source>
        <dbReference type="ARBA" id="ARBA00004479"/>
    </source>
</evidence>
<evidence type="ECO:0000256" key="9">
    <source>
        <dbReference type="SAM" id="MobiDB-lite"/>
    </source>
</evidence>
<keyword evidence="6 10" id="KW-1133">Transmembrane helix</keyword>
<dbReference type="EMBL" id="HE616745">
    <property type="protein sequence ID" value="CCE92024.1"/>
    <property type="molecule type" value="Genomic_DNA"/>
</dbReference>
<dbReference type="PANTHER" id="PTHR22811">
    <property type="entry name" value="TRANSMEMBRANE EMP24 DOMAIN-CONTAINING PROTEIN"/>
    <property type="match status" value="1"/>
</dbReference>
<evidence type="ECO:0000259" key="12">
    <source>
        <dbReference type="PROSITE" id="PS50866"/>
    </source>
</evidence>
<dbReference type="HOGENOM" id="CLU_066963_4_2_1"/>
<proteinExistence type="inferred from homology"/>
<name>G8ZTT0_TORDE</name>
<dbReference type="RefSeq" id="XP_003681235.1">
    <property type="nucleotide sequence ID" value="XM_003681187.1"/>
</dbReference>
<dbReference type="Proteomes" id="UP000005627">
    <property type="component" value="Chromosome 4"/>
</dbReference>
<evidence type="ECO:0000256" key="11">
    <source>
        <dbReference type="SAM" id="SignalP"/>
    </source>
</evidence>
<keyword evidence="5" id="KW-0813">Transport</keyword>
<keyword evidence="7 10" id="KW-0472">Membrane</keyword>
<keyword evidence="4 11" id="KW-0732">Signal</keyword>
<dbReference type="KEGG" id="tdl:TDEL_0D04400"/>
<feature type="transmembrane region" description="Helical" evidence="10">
    <location>
        <begin position="188"/>
        <end position="214"/>
    </location>
</feature>
<comment type="subcellular location">
    <subcellularLocation>
        <location evidence="1 8">Membrane</location>
        <topology evidence="1 8">Single-pass type I membrane protein</topology>
    </subcellularLocation>
</comment>
<dbReference type="SMART" id="SM01190">
    <property type="entry name" value="EMP24_GP25L"/>
    <property type="match status" value="1"/>
</dbReference>
<keyword evidence="14" id="KW-1185">Reference proteome</keyword>
<organism evidence="13 14">
    <name type="scientific">Torulaspora delbrueckii</name>
    <name type="common">Yeast</name>
    <name type="synonym">Candida colliculosa</name>
    <dbReference type="NCBI Taxonomy" id="4950"/>
    <lineage>
        <taxon>Eukaryota</taxon>
        <taxon>Fungi</taxon>
        <taxon>Dikarya</taxon>
        <taxon>Ascomycota</taxon>
        <taxon>Saccharomycotina</taxon>
        <taxon>Saccharomycetes</taxon>
        <taxon>Saccharomycetales</taxon>
        <taxon>Saccharomycetaceae</taxon>
        <taxon>Torulaspora</taxon>
    </lineage>
</organism>
<dbReference type="OrthoDB" id="1929172at2759"/>
<evidence type="ECO:0000256" key="4">
    <source>
        <dbReference type="ARBA" id="ARBA00022729"/>
    </source>
</evidence>
<feature type="compositionally biased region" description="Basic and acidic residues" evidence="9">
    <location>
        <begin position="122"/>
        <end position="142"/>
    </location>
</feature>
<feature type="domain" description="GOLD" evidence="12">
    <location>
        <begin position="30"/>
        <end position="169"/>
    </location>
</feature>
<evidence type="ECO:0000313" key="14">
    <source>
        <dbReference type="Proteomes" id="UP000005627"/>
    </source>
</evidence>
<accession>G8ZTT0</accession>
<dbReference type="GeneID" id="11502458"/>
<dbReference type="GO" id="GO:0005737">
    <property type="term" value="C:cytoplasm"/>
    <property type="evidence" value="ECO:0007669"/>
    <property type="project" value="GOC"/>
</dbReference>
<evidence type="ECO:0000256" key="10">
    <source>
        <dbReference type="SAM" id="Phobius"/>
    </source>
</evidence>
<evidence type="ECO:0000313" key="13">
    <source>
        <dbReference type="EMBL" id="CCE92024.1"/>
    </source>
</evidence>